<accession>A0A1Z5JCG7</accession>
<dbReference type="InParanoid" id="A0A1Z5JCG7"/>
<organism evidence="1 2">
    <name type="scientific">Fistulifera solaris</name>
    <name type="common">Oleaginous diatom</name>
    <dbReference type="NCBI Taxonomy" id="1519565"/>
    <lineage>
        <taxon>Eukaryota</taxon>
        <taxon>Sar</taxon>
        <taxon>Stramenopiles</taxon>
        <taxon>Ochrophyta</taxon>
        <taxon>Bacillariophyta</taxon>
        <taxon>Bacillariophyceae</taxon>
        <taxon>Bacillariophycidae</taxon>
        <taxon>Naviculales</taxon>
        <taxon>Naviculaceae</taxon>
        <taxon>Fistulifera</taxon>
    </lineage>
</organism>
<comment type="caution">
    <text evidence="1">The sequence shown here is derived from an EMBL/GenBank/DDBJ whole genome shotgun (WGS) entry which is preliminary data.</text>
</comment>
<dbReference type="AlphaFoldDB" id="A0A1Z5JCG7"/>
<reference evidence="1 2" key="1">
    <citation type="journal article" date="2015" name="Plant Cell">
        <title>Oil accumulation by the oleaginous diatom Fistulifera solaris as revealed by the genome and transcriptome.</title>
        <authorList>
            <person name="Tanaka T."/>
            <person name="Maeda Y."/>
            <person name="Veluchamy A."/>
            <person name="Tanaka M."/>
            <person name="Abida H."/>
            <person name="Marechal E."/>
            <person name="Bowler C."/>
            <person name="Muto M."/>
            <person name="Sunaga Y."/>
            <person name="Tanaka M."/>
            <person name="Yoshino T."/>
            <person name="Taniguchi T."/>
            <person name="Fukuda Y."/>
            <person name="Nemoto M."/>
            <person name="Matsumoto M."/>
            <person name="Wong P.S."/>
            <person name="Aburatani S."/>
            <person name="Fujibuchi W."/>
        </authorList>
    </citation>
    <scope>NUCLEOTIDE SEQUENCE [LARGE SCALE GENOMIC DNA]</scope>
    <source>
        <strain evidence="1 2">JPCC DA0580</strain>
    </source>
</reference>
<evidence type="ECO:0000313" key="1">
    <source>
        <dbReference type="EMBL" id="GAX11693.1"/>
    </source>
</evidence>
<proteinExistence type="predicted"/>
<protein>
    <submittedName>
        <fullName evidence="1">Uncharacterized protein</fullName>
    </submittedName>
</protein>
<keyword evidence="2" id="KW-1185">Reference proteome</keyword>
<dbReference type="Proteomes" id="UP000198406">
    <property type="component" value="Unassembled WGS sequence"/>
</dbReference>
<gene>
    <name evidence="1" type="ORF">FisN_7Lh062</name>
</gene>
<dbReference type="EMBL" id="BDSP01000044">
    <property type="protein sequence ID" value="GAX11693.1"/>
    <property type="molecule type" value="Genomic_DNA"/>
</dbReference>
<name>A0A1Z5JCG7_FISSO</name>
<sequence>MEKPSNIGWSYSCAIALNNNAVSLLSKGHLNEAMETFADGIQVLRNANEEPCTHREAEARKKVHKADQMLSESQFKKVSHPACEGVEVKVITEDDIAESVRNIVHDAINSSQTLKLFLIRIELIPKNEAEIQKHMGGLIAALLLNNFGNAYISAAIIETDSHRALDLWEAAYKLFQLACSNLVAISSKNFKIEYDELTVRLFPLSVIILQNLDRISTVLGFLPDARTYHSTMIDVLESFIKMDSLYRTFAGQAAAAAA</sequence>
<evidence type="ECO:0000313" key="2">
    <source>
        <dbReference type="Proteomes" id="UP000198406"/>
    </source>
</evidence>